<evidence type="ECO:0000259" key="1">
    <source>
        <dbReference type="Pfam" id="PF05670"/>
    </source>
</evidence>
<gene>
    <name evidence="2" type="ORF">S01H4_25927</name>
</gene>
<dbReference type="PANTHER" id="PTHR15239">
    <property type="entry name" value="NUCLEAR EXPORT MEDIATOR FACTOR NEMF"/>
    <property type="match status" value="1"/>
</dbReference>
<protein>
    <recommendedName>
        <fullName evidence="1">NFACT RNA-binding domain-containing protein</fullName>
    </recommendedName>
</protein>
<dbReference type="GO" id="GO:0072344">
    <property type="term" value="P:rescue of stalled ribosome"/>
    <property type="evidence" value="ECO:0007669"/>
    <property type="project" value="TreeGrafter"/>
</dbReference>
<dbReference type="InterPro" id="IPR008532">
    <property type="entry name" value="NFACT_RNA-bd"/>
</dbReference>
<evidence type="ECO:0000313" key="2">
    <source>
        <dbReference type="EMBL" id="GAG80671.1"/>
    </source>
</evidence>
<dbReference type="AlphaFoldDB" id="X1C8D5"/>
<dbReference type="GO" id="GO:0043023">
    <property type="term" value="F:ribosomal large subunit binding"/>
    <property type="evidence" value="ECO:0007669"/>
    <property type="project" value="TreeGrafter"/>
</dbReference>
<dbReference type="EMBL" id="BART01012413">
    <property type="protein sequence ID" value="GAG80671.1"/>
    <property type="molecule type" value="Genomic_DNA"/>
</dbReference>
<dbReference type="PANTHER" id="PTHR15239:SF6">
    <property type="entry name" value="RIBOSOME QUALITY CONTROL COMPLEX SUBUNIT NEMF"/>
    <property type="match status" value="1"/>
</dbReference>
<dbReference type="GO" id="GO:1990112">
    <property type="term" value="C:RQC complex"/>
    <property type="evidence" value="ECO:0007669"/>
    <property type="project" value="TreeGrafter"/>
</dbReference>
<reference evidence="2" key="1">
    <citation type="journal article" date="2014" name="Front. Microbiol.">
        <title>High frequency of phylogenetically diverse reductive dehalogenase-homologous genes in deep subseafloor sedimentary metagenomes.</title>
        <authorList>
            <person name="Kawai M."/>
            <person name="Futagami T."/>
            <person name="Toyoda A."/>
            <person name="Takaki Y."/>
            <person name="Nishi S."/>
            <person name="Hori S."/>
            <person name="Arai W."/>
            <person name="Tsubouchi T."/>
            <person name="Morono Y."/>
            <person name="Uchiyama I."/>
            <person name="Ito T."/>
            <person name="Fujiyama A."/>
            <person name="Inagaki F."/>
            <person name="Takami H."/>
        </authorList>
    </citation>
    <scope>NUCLEOTIDE SEQUENCE</scope>
    <source>
        <strain evidence="2">Expedition CK06-06</strain>
    </source>
</reference>
<sequence>PQKKWYEKFRWFNSSDGFLIIGGRDASSNETIFKKYIDPNDIIFHTNFPGSPLTVIKNPENKQIPETSIKEAANFVASYSVAWKENWGIVDVFYVFADQISKTPPTGEYLPKGSFMILGKKNVIKGAKTEIALRLNFLEIKNESVSDSKLFYPQVTYESLNAFTNNANKFIIVKPSKSGKTKGQLAKEIKTYFLNNSEAEMKKWVKILPIDDIILVLPTGKSKIIAPS</sequence>
<dbReference type="Pfam" id="PF05670">
    <property type="entry name" value="NFACT-R_1"/>
    <property type="match status" value="1"/>
</dbReference>
<accession>X1C8D5</accession>
<proteinExistence type="predicted"/>
<feature type="non-terminal residue" evidence="2">
    <location>
        <position position="1"/>
    </location>
</feature>
<organism evidence="2">
    <name type="scientific">marine sediment metagenome</name>
    <dbReference type="NCBI Taxonomy" id="412755"/>
    <lineage>
        <taxon>unclassified sequences</taxon>
        <taxon>metagenomes</taxon>
        <taxon>ecological metagenomes</taxon>
    </lineage>
</organism>
<feature type="domain" description="NFACT RNA-binding" evidence="1">
    <location>
        <begin position="8"/>
        <end position="117"/>
    </location>
</feature>
<dbReference type="GO" id="GO:0000049">
    <property type="term" value="F:tRNA binding"/>
    <property type="evidence" value="ECO:0007669"/>
    <property type="project" value="TreeGrafter"/>
</dbReference>
<dbReference type="InterPro" id="IPR051608">
    <property type="entry name" value="RQC_Subunit_NEMF"/>
</dbReference>
<name>X1C8D5_9ZZZZ</name>
<comment type="caution">
    <text evidence="2">The sequence shown here is derived from an EMBL/GenBank/DDBJ whole genome shotgun (WGS) entry which is preliminary data.</text>
</comment>